<dbReference type="AlphaFoldDB" id="Q26817"/>
<sequence length="208" mass="23195">KALSTCRLGPHVEAEMAAICSIRKSILRLVSAACVAIPCRHWNVTPRSFGVLSAPILSPSSCNVRGWRSIHPQSVPFVFATLTDMKYSFDHCNTTFRPHCSVWLMTFLSVCLENSVRSSAKNPCCSNGTSARRWLNEFMTIMNMIGPRTIPCGTPRSNVLLLESFSLNLTLPVRLLRNDTHHFTMWGDTFILCISLAILSWSTVSNAF</sequence>
<proteinExistence type="predicted"/>
<name>Q26817_9TRYP</name>
<feature type="non-terminal residue" evidence="1">
    <location>
        <position position="1"/>
    </location>
</feature>
<dbReference type="PIR" id="S28722">
    <property type="entry name" value="S28722"/>
</dbReference>
<organism evidence="1">
    <name type="scientific">Trypanosoma brucei</name>
    <dbReference type="NCBI Taxonomy" id="5691"/>
    <lineage>
        <taxon>Eukaryota</taxon>
        <taxon>Discoba</taxon>
        <taxon>Euglenozoa</taxon>
        <taxon>Kinetoplastea</taxon>
        <taxon>Metakinetoplastina</taxon>
        <taxon>Trypanosomatida</taxon>
        <taxon>Trypanosomatidae</taxon>
        <taxon>Trypanosoma</taxon>
    </lineage>
</organism>
<reference evidence="1" key="1">
    <citation type="journal article" date="1987" name="J. Mol. Biol.">
        <title>Trypanosoma brucei repeated element with unusual structural and transcriptional properties.</title>
        <authorList>
            <person name="Murphy N.B."/>
            <person name="Pays A."/>
            <person name="Tebabi P."/>
            <person name="Coquelet H."/>
            <person name="Guyaux M."/>
            <person name="Steinert M."/>
            <person name="Pays E."/>
        </authorList>
    </citation>
    <scope>NUCLEOTIDE SEQUENCE</scope>
    <source>
        <strain evidence="1">EATRO 1125</strain>
    </source>
</reference>
<accession>Q26817</accession>
<evidence type="ECO:0000313" key="1">
    <source>
        <dbReference type="EMBL" id="CAA29182.1"/>
    </source>
</evidence>
<dbReference type="EMBL" id="X05710">
    <property type="protein sequence ID" value="CAA29182.1"/>
    <property type="molecule type" value="Genomic_DNA"/>
</dbReference>
<protein>
    <submittedName>
        <fullName evidence="1">ORF 2</fullName>
    </submittedName>
</protein>